<dbReference type="AlphaFoldDB" id="A0AAV6YGV8"/>
<evidence type="ECO:0000313" key="2">
    <source>
        <dbReference type="Proteomes" id="UP000824782"/>
    </source>
</evidence>
<dbReference type="Proteomes" id="UP000824782">
    <property type="component" value="Unassembled WGS sequence"/>
</dbReference>
<evidence type="ECO:0000313" key="1">
    <source>
        <dbReference type="EMBL" id="KAG8536754.1"/>
    </source>
</evidence>
<dbReference type="EMBL" id="WNYA01038664">
    <property type="protein sequence ID" value="KAG8536754.1"/>
    <property type="molecule type" value="Genomic_DNA"/>
</dbReference>
<gene>
    <name evidence="1" type="ORF">GDO81_025740</name>
</gene>
<organism evidence="1 2">
    <name type="scientific">Engystomops pustulosus</name>
    <name type="common">Tungara frog</name>
    <name type="synonym">Physalaemus pustulosus</name>
    <dbReference type="NCBI Taxonomy" id="76066"/>
    <lineage>
        <taxon>Eukaryota</taxon>
        <taxon>Metazoa</taxon>
        <taxon>Chordata</taxon>
        <taxon>Craniata</taxon>
        <taxon>Vertebrata</taxon>
        <taxon>Euteleostomi</taxon>
        <taxon>Amphibia</taxon>
        <taxon>Batrachia</taxon>
        <taxon>Anura</taxon>
        <taxon>Neobatrachia</taxon>
        <taxon>Hyloidea</taxon>
        <taxon>Leptodactylidae</taxon>
        <taxon>Leiuperinae</taxon>
        <taxon>Engystomops</taxon>
    </lineage>
</organism>
<reference evidence="1" key="1">
    <citation type="thesis" date="2020" institute="ProQuest LLC" country="789 East Eisenhower Parkway, Ann Arbor, MI, USA">
        <title>Comparative Genomics and Chromosome Evolution.</title>
        <authorList>
            <person name="Mudd A.B."/>
        </authorList>
    </citation>
    <scope>NUCLEOTIDE SEQUENCE</scope>
    <source>
        <strain evidence="1">237g6f4</strain>
        <tissue evidence="1">Blood</tissue>
    </source>
</reference>
<accession>A0AAV6YGV8</accession>
<protein>
    <submittedName>
        <fullName evidence="1">Uncharacterized protein</fullName>
    </submittedName>
</protein>
<name>A0AAV6YGV8_ENGPU</name>
<proteinExistence type="predicted"/>
<keyword evidence="2" id="KW-1185">Reference proteome</keyword>
<sequence length="81" mass="8783">MMRLSGLEEASRCCLLGGGPGSPPLRCPMSSPSELDDDDGDTFSWTELHTAPWCWGFFVPGSVERSWILGLCSEVSEDISS</sequence>
<comment type="caution">
    <text evidence="1">The sequence shown here is derived from an EMBL/GenBank/DDBJ whole genome shotgun (WGS) entry which is preliminary data.</text>
</comment>